<keyword evidence="13" id="KW-0732">Signal</keyword>
<evidence type="ECO:0000256" key="12">
    <source>
        <dbReference type="RuleBase" id="RU003357"/>
    </source>
</evidence>
<dbReference type="SUPFAM" id="SSF56935">
    <property type="entry name" value="Porins"/>
    <property type="match status" value="1"/>
</dbReference>
<evidence type="ECO:0000256" key="1">
    <source>
        <dbReference type="ARBA" id="ARBA00004571"/>
    </source>
</evidence>
<evidence type="ECO:0000256" key="4">
    <source>
        <dbReference type="ARBA" id="ARBA00022496"/>
    </source>
</evidence>
<evidence type="ECO:0000256" key="10">
    <source>
        <dbReference type="ARBA" id="ARBA00023237"/>
    </source>
</evidence>
<name>A0A2W5NX68_9SPHN</name>
<dbReference type="Gene3D" id="2.40.170.20">
    <property type="entry name" value="TonB-dependent receptor, beta-barrel domain"/>
    <property type="match status" value="1"/>
</dbReference>
<keyword evidence="16" id="KW-0675">Receptor</keyword>
<accession>A0A2W5NX68</accession>
<evidence type="ECO:0000259" key="15">
    <source>
        <dbReference type="Pfam" id="PF07715"/>
    </source>
</evidence>
<dbReference type="PANTHER" id="PTHR32552">
    <property type="entry name" value="FERRICHROME IRON RECEPTOR-RELATED"/>
    <property type="match status" value="1"/>
</dbReference>
<gene>
    <name evidence="16" type="ORF">DI555_03885</name>
</gene>
<dbReference type="AlphaFoldDB" id="A0A2W5NX68"/>
<evidence type="ECO:0000256" key="3">
    <source>
        <dbReference type="ARBA" id="ARBA00022452"/>
    </source>
</evidence>
<dbReference type="EMBL" id="QFPX01000003">
    <property type="protein sequence ID" value="PZQ56509.1"/>
    <property type="molecule type" value="Genomic_DNA"/>
</dbReference>
<dbReference type="GO" id="GO:0006826">
    <property type="term" value="P:iron ion transport"/>
    <property type="evidence" value="ECO:0007669"/>
    <property type="project" value="UniProtKB-KW"/>
</dbReference>
<organism evidence="16 17">
    <name type="scientific">Novosphingobium pentaromativorans</name>
    <dbReference type="NCBI Taxonomy" id="205844"/>
    <lineage>
        <taxon>Bacteria</taxon>
        <taxon>Pseudomonadati</taxon>
        <taxon>Pseudomonadota</taxon>
        <taxon>Alphaproteobacteria</taxon>
        <taxon>Sphingomonadales</taxon>
        <taxon>Sphingomonadaceae</taxon>
        <taxon>Novosphingobium</taxon>
    </lineage>
</organism>
<evidence type="ECO:0000256" key="8">
    <source>
        <dbReference type="ARBA" id="ARBA00023077"/>
    </source>
</evidence>
<dbReference type="GO" id="GO:0009279">
    <property type="term" value="C:cell outer membrane"/>
    <property type="evidence" value="ECO:0007669"/>
    <property type="project" value="UniProtKB-SubCell"/>
</dbReference>
<evidence type="ECO:0000313" key="17">
    <source>
        <dbReference type="Proteomes" id="UP000249082"/>
    </source>
</evidence>
<feature type="domain" description="TonB-dependent receptor plug" evidence="15">
    <location>
        <begin position="62"/>
        <end position="167"/>
    </location>
</feature>
<feature type="domain" description="TonB-dependent receptor-like beta-barrel" evidence="14">
    <location>
        <begin position="274"/>
        <end position="732"/>
    </location>
</feature>
<dbReference type="Pfam" id="PF07715">
    <property type="entry name" value="Plug"/>
    <property type="match status" value="1"/>
</dbReference>
<comment type="subcellular location">
    <subcellularLocation>
        <location evidence="1 11">Cell outer membrane</location>
        <topology evidence="1 11">Multi-pass membrane protein</topology>
    </subcellularLocation>
</comment>
<evidence type="ECO:0000313" key="16">
    <source>
        <dbReference type="EMBL" id="PZQ56509.1"/>
    </source>
</evidence>
<keyword evidence="10 11" id="KW-0998">Cell outer membrane</keyword>
<keyword evidence="2 11" id="KW-0813">Transport</keyword>
<dbReference type="PROSITE" id="PS52016">
    <property type="entry name" value="TONB_DEPENDENT_REC_3"/>
    <property type="match status" value="1"/>
</dbReference>
<dbReference type="InterPro" id="IPR039426">
    <property type="entry name" value="TonB-dep_rcpt-like"/>
</dbReference>
<comment type="caution">
    <text evidence="16">The sequence shown here is derived from an EMBL/GenBank/DDBJ whole genome shotgun (WGS) entry which is preliminary data.</text>
</comment>
<keyword evidence="3 11" id="KW-1134">Transmembrane beta strand</keyword>
<evidence type="ECO:0000256" key="13">
    <source>
        <dbReference type="SAM" id="SignalP"/>
    </source>
</evidence>
<dbReference type="Proteomes" id="UP000249082">
    <property type="component" value="Unassembled WGS sequence"/>
</dbReference>
<dbReference type="PANTHER" id="PTHR32552:SF81">
    <property type="entry name" value="TONB-DEPENDENT OUTER MEMBRANE RECEPTOR"/>
    <property type="match status" value="1"/>
</dbReference>
<feature type="chain" id="PRO_5016062507" evidence="13">
    <location>
        <begin position="27"/>
        <end position="766"/>
    </location>
</feature>
<reference evidence="16 17" key="1">
    <citation type="submission" date="2017-08" db="EMBL/GenBank/DDBJ databases">
        <title>Infants hospitalized years apart are colonized by the same room-sourced microbial strains.</title>
        <authorList>
            <person name="Brooks B."/>
            <person name="Olm M.R."/>
            <person name="Firek B.A."/>
            <person name="Baker R."/>
            <person name="Thomas B.C."/>
            <person name="Morowitz M.J."/>
            <person name="Banfield J.F."/>
        </authorList>
    </citation>
    <scope>NUCLEOTIDE SEQUENCE [LARGE SCALE GENOMIC DNA]</scope>
    <source>
        <strain evidence="16">S2_005_002_R2_33</strain>
    </source>
</reference>
<dbReference type="InterPro" id="IPR000531">
    <property type="entry name" value="Beta-barrel_TonB"/>
</dbReference>
<evidence type="ECO:0000256" key="11">
    <source>
        <dbReference type="PROSITE-ProRule" id="PRU01360"/>
    </source>
</evidence>
<dbReference type="Pfam" id="PF00593">
    <property type="entry name" value="TonB_dep_Rec_b-barrel"/>
    <property type="match status" value="1"/>
</dbReference>
<evidence type="ECO:0000256" key="7">
    <source>
        <dbReference type="ARBA" id="ARBA00023065"/>
    </source>
</evidence>
<keyword evidence="6" id="KW-0408">Iron</keyword>
<protein>
    <submittedName>
        <fullName evidence="16">TonB-dependent receptor</fullName>
    </submittedName>
</protein>
<keyword evidence="5 11" id="KW-0812">Transmembrane</keyword>
<dbReference type="InterPro" id="IPR036942">
    <property type="entry name" value="Beta-barrel_TonB_sf"/>
</dbReference>
<keyword evidence="4" id="KW-0410">Iron transport</keyword>
<evidence type="ECO:0000256" key="2">
    <source>
        <dbReference type="ARBA" id="ARBA00022448"/>
    </source>
</evidence>
<feature type="signal peptide" evidence="13">
    <location>
        <begin position="1"/>
        <end position="26"/>
    </location>
</feature>
<proteinExistence type="inferred from homology"/>
<evidence type="ECO:0000256" key="5">
    <source>
        <dbReference type="ARBA" id="ARBA00022692"/>
    </source>
</evidence>
<keyword evidence="8 12" id="KW-0798">TonB box</keyword>
<evidence type="ECO:0000256" key="9">
    <source>
        <dbReference type="ARBA" id="ARBA00023136"/>
    </source>
</evidence>
<keyword evidence="9 11" id="KW-0472">Membrane</keyword>
<dbReference type="InterPro" id="IPR012910">
    <property type="entry name" value="Plug_dom"/>
</dbReference>
<sequence>MSIDFWRHASSTAVLAAAFLAHDAAAQETAGVPQTVDAQTSEPQTADSVIYVTAQRRSERSLDVPITITSVSDQALTDAGVRQLSDLSKVVPALRFDKSGVYTQPTIRGVGTAIATSGGGPNVATYVDGFFSPSAAATDFQLMKVQSVEVLKGPQGTLFGRNTTGGAILVTTADPSETPGGEMRIGYGRFNTVEVQGYATSGIAPGVAFDVEGLYRRSDSFQTNIIDDNDKVGKYNRWSVRTGLKVDVSPDVSFLLRYVHSKTDDPSALMHNAFVDEEGTRWVYQYTPTGFYATKPDEVALQPGDHIGATSNSDIVQGTIKADLGFANLTSYTQYRNERVKSVQDLDATALPIFTIGIGSNSETFTQELLLNSKAGSPLQWTTGVYYFRNRDTWPTDAKLGTAPFVRNGESGTLTQSIAVFADATYEITPQFFVTAGARYSHDWVSDAHFQRALTASVYEDANGNPVPFPANVPLYTRYDVPNLTNDRVTPRFVIRYKPTEEMSLYASFTQGYKAGLLNVGGYSYRPVKPETINAYELGYKYAQGGISAELSGFYYDYKNLQVSSFQAGTARITNAASSEIYGIEGQVSAKVTSDLTFSAGAAWTHARYKKFPNAPFYQFCDPGAVFGSSPVACVPTSLGGLGPGSLVETTTDASGFEMQRSPAFTASLAASYGIDVAKGRLNLSGNLYYTSAFYFGIAEQFRQGDYALLGLRAEWTDAREKFTLAIFGENVTDHRYRSAVNYASLGIGSVWAGPATWGVSFGVKY</sequence>
<evidence type="ECO:0000256" key="6">
    <source>
        <dbReference type="ARBA" id="ARBA00023004"/>
    </source>
</evidence>
<comment type="similarity">
    <text evidence="11 12">Belongs to the TonB-dependent receptor family.</text>
</comment>
<evidence type="ECO:0000259" key="14">
    <source>
        <dbReference type="Pfam" id="PF00593"/>
    </source>
</evidence>
<keyword evidence="7" id="KW-0406">Ion transport</keyword>